<gene>
    <name evidence="1" type="ORF">FRUB_03389</name>
</gene>
<name>A0A225DQN8_9BACT</name>
<keyword evidence="2" id="KW-1185">Reference proteome</keyword>
<dbReference type="Proteomes" id="UP000214646">
    <property type="component" value="Unassembled WGS sequence"/>
</dbReference>
<proteinExistence type="predicted"/>
<protein>
    <submittedName>
        <fullName evidence="1">Uncharacterized protein</fullName>
    </submittedName>
</protein>
<accession>A0A225DQN8</accession>
<dbReference type="AlphaFoldDB" id="A0A225DQN8"/>
<reference evidence="2" key="1">
    <citation type="submission" date="2017-06" db="EMBL/GenBank/DDBJ databases">
        <title>Genome analysis of Fimbriiglobus ruber SP5, the first member of the order Planctomycetales with confirmed chitinolytic capability.</title>
        <authorList>
            <person name="Ravin N.V."/>
            <person name="Rakitin A.L."/>
            <person name="Ivanova A.A."/>
            <person name="Beletsky A.V."/>
            <person name="Kulichevskaya I.S."/>
            <person name="Mardanov A.V."/>
            <person name="Dedysh S.N."/>
        </authorList>
    </citation>
    <scope>NUCLEOTIDE SEQUENCE [LARGE SCALE GENOMIC DNA]</scope>
    <source>
        <strain evidence="2">SP5</strain>
    </source>
</reference>
<organism evidence="1 2">
    <name type="scientific">Fimbriiglobus ruber</name>
    <dbReference type="NCBI Taxonomy" id="1908690"/>
    <lineage>
        <taxon>Bacteria</taxon>
        <taxon>Pseudomonadati</taxon>
        <taxon>Planctomycetota</taxon>
        <taxon>Planctomycetia</taxon>
        <taxon>Gemmatales</taxon>
        <taxon>Gemmataceae</taxon>
        <taxon>Fimbriiglobus</taxon>
    </lineage>
</organism>
<evidence type="ECO:0000313" key="1">
    <source>
        <dbReference type="EMBL" id="OWK43790.1"/>
    </source>
</evidence>
<comment type="caution">
    <text evidence="1">The sequence shown here is derived from an EMBL/GenBank/DDBJ whole genome shotgun (WGS) entry which is preliminary data.</text>
</comment>
<evidence type="ECO:0000313" key="2">
    <source>
        <dbReference type="Proteomes" id="UP000214646"/>
    </source>
</evidence>
<sequence length="112" mass="12547">MSRSKPKESRNAALFQAQTANGMEGEKGLAACFPARTPKTPAFHSIRETSPLEQVQYFDRAWKAYSELPAQEQQEPKTTCVHGSLLRPSLARAHVYRREFSGGRIGKRCNPV</sequence>
<dbReference type="EMBL" id="NIDE01000004">
    <property type="protein sequence ID" value="OWK43790.1"/>
    <property type="molecule type" value="Genomic_DNA"/>
</dbReference>